<comment type="similarity">
    <text evidence="1 4">Belongs to the glycosyl hydrolase 32 family.</text>
</comment>
<evidence type="ECO:0000259" key="6">
    <source>
        <dbReference type="Pfam" id="PF08244"/>
    </source>
</evidence>
<comment type="caution">
    <text evidence="7">The sequence shown here is derived from an EMBL/GenBank/DDBJ whole genome shotgun (WGS) entry which is preliminary data.</text>
</comment>
<dbReference type="PANTHER" id="PTHR42800:SF1">
    <property type="entry name" value="EXOINULINASE INUD (AFU_ORTHOLOGUE AFUA_5G00480)"/>
    <property type="match status" value="1"/>
</dbReference>
<keyword evidence="8" id="KW-1185">Reference proteome</keyword>
<proteinExistence type="inferred from homology"/>
<evidence type="ECO:0000313" key="8">
    <source>
        <dbReference type="Proteomes" id="UP001165366"/>
    </source>
</evidence>
<dbReference type="SMART" id="SM00640">
    <property type="entry name" value="Glyco_32"/>
    <property type="match status" value="1"/>
</dbReference>
<gene>
    <name evidence="7" type="ORF">L6773_11955</name>
</gene>
<feature type="domain" description="Glycosyl hydrolase family 32 N-terminal" evidence="5">
    <location>
        <begin position="56"/>
        <end position="375"/>
    </location>
</feature>
<dbReference type="Proteomes" id="UP001165366">
    <property type="component" value="Unassembled WGS sequence"/>
</dbReference>
<dbReference type="PROSITE" id="PS51257">
    <property type="entry name" value="PROKAR_LIPOPROTEIN"/>
    <property type="match status" value="1"/>
</dbReference>
<evidence type="ECO:0000256" key="1">
    <source>
        <dbReference type="ARBA" id="ARBA00009902"/>
    </source>
</evidence>
<dbReference type="SUPFAM" id="SSF75005">
    <property type="entry name" value="Arabinanase/levansucrase/invertase"/>
    <property type="match status" value="1"/>
</dbReference>
<reference evidence="7" key="2">
    <citation type="submission" date="2024-05" db="EMBL/GenBank/DDBJ databases">
        <title>Rhodohalobacter halophilus gen. nov., sp. nov., a moderately halophilic member of the family Balneolaceae.</title>
        <authorList>
            <person name="Xia J."/>
        </authorList>
    </citation>
    <scope>NUCLEOTIDE SEQUENCE</scope>
    <source>
        <strain evidence="7">WB101</strain>
    </source>
</reference>
<dbReference type="RefSeq" id="WP_237854646.1">
    <property type="nucleotide sequence ID" value="NZ_JAKLWS010000014.1"/>
</dbReference>
<evidence type="ECO:0000256" key="2">
    <source>
        <dbReference type="ARBA" id="ARBA00022801"/>
    </source>
</evidence>
<dbReference type="PANTHER" id="PTHR42800">
    <property type="entry name" value="EXOINULINASE INUD (AFU_ORTHOLOGUE AFUA_5G00480)"/>
    <property type="match status" value="1"/>
</dbReference>
<name>A0ABS9KEN2_9BACT</name>
<feature type="domain" description="Glycosyl hydrolase family 32 C-terminal" evidence="6">
    <location>
        <begin position="380"/>
        <end position="532"/>
    </location>
</feature>
<reference evidence="7" key="1">
    <citation type="submission" date="2022-01" db="EMBL/GenBank/DDBJ databases">
        <authorList>
            <person name="Wang Y."/>
        </authorList>
    </citation>
    <scope>NUCLEOTIDE SEQUENCE</scope>
    <source>
        <strain evidence="7">WB101</strain>
    </source>
</reference>
<evidence type="ECO:0000256" key="4">
    <source>
        <dbReference type="RuleBase" id="RU362110"/>
    </source>
</evidence>
<dbReference type="Gene3D" id="2.115.10.20">
    <property type="entry name" value="Glycosyl hydrolase domain, family 43"/>
    <property type="match status" value="1"/>
</dbReference>
<dbReference type="SUPFAM" id="SSF49899">
    <property type="entry name" value="Concanavalin A-like lectins/glucanases"/>
    <property type="match status" value="1"/>
</dbReference>
<accession>A0ABS9KEN2</accession>
<dbReference type="InterPro" id="IPR023296">
    <property type="entry name" value="Glyco_hydro_beta-prop_sf"/>
</dbReference>
<dbReference type="InterPro" id="IPR013320">
    <property type="entry name" value="ConA-like_dom_sf"/>
</dbReference>
<protein>
    <submittedName>
        <fullName evidence="7">Glycoside hydrolase family 32 protein</fullName>
    </submittedName>
</protein>
<dbReference type="InterPro" id="IPR013148">
    <property type="entry name" value="Glyco_hydro_32_N"/>
</dbReference>
<evidence type="ECO:0000256" key="3">
    <source>
        <dbReference type="ARBA" id="ARBA00023295"/>
    </source>
</evidence>
<dbReference type="InterPro" id="IPR001362">
    <property type="entry name" value="Glyco_hydro_32"/>
</dbReference>
<dbReference type="InterPro" id="IPR018053">
    <property type="entry name" value="Glyco_hydro_32_AS"/>
</dbReference>
<dbReference type="CDD" id="cd18622">
    <property type="entry name" value="GH32_Inu-like"/>
    <property type="match status" value="1"/>
</dbReference>
<keyword evidence="3 4" id="KW-0326">Glycosidase</keyword>
<organism evidence="7 8">
    <name type="scientific">Rhodohalobacter sulfatireducens</name>
    <dbReference type="NCBI Taxonomy" id="2911366"/>
    <lineage>
        <taxon>Bacteria</taxon>
        <taxon>Pseudomonadati</taxon>
        <taxon>Balneolota</taxon>
        <taxon>Balneolia</taxon>
        <taxon>Balneolales</taxon>
        <taxon>Balneolaceae</taxon>
        <taxon>Rhodohalobacter</taxon>
    </lineage>
</organism>
<dbReference type="Gene3D" id="2.60.120.560">
    <property type="entry name" value="Exo-inulinase, domain 1"/>
    <property type="match status" value="1"/>
</dbReference>
<dbReference type="GO" id="GO:0016787">
    <property type="term" value="F:hydrolase activity"/>
    <property type="evidence" value="ECO:0007669"/>
    <property type="project" value="UniProtKB-KW"/>
</dbReference>
<dbReference type="EMBL" id="JAKLWS010000014">
    <property type="protein sequence ID" value="MCG2589283.1"/>
    <property type="molecule type" value="Genomic_DNA"/>
</dbReference>
<keyword evidence="2 4" id="KW-0378">Hydrolase</keyword>
<dbReference type="InterPro" id="IPR013189">
    <property type="entry name" value="Glyco_hydro_32_C"/>
</dbReference>
<evidence type="ECO:0000313" key="7">
    <source>
        <dbReference type="EMBL" id="MCG2589283.1"/>
    </source>
</evidence>
<sequence length="543" mass="61623">MIRENIFLQFLLILLALIFVGCEEQVPEETEYDPDRIDQHLAAQVNFSEPYRPQFHYSPKINWMNDPNGLVYNDGVYHLFHQYNPFGNRWGYMSWGHATSTDLVHWDHKAVAIPYGKEEEEGIFSGSAVVDHQNTSGFGDGGDPPIVAIYTSHYTREDGSTDQAQSLAYSIDGGQTFTKFEGNPVLEFDDPDFRDPNVSWNEEMGRWLMVVALPTQHKVQFYASDNLKDWEYLSDFGPAGATGGIWECPDFFRLPVDDNPENQKWVLHVDMNPGSVAGGSGSQYFVGEWDGTSFIPDETFMETAPHWTDYGTDFYAAISWNNIPEEDARQLWVGWMNNWDYANEIPTHPWRSAMSIPRSIHLESNNESYSLVQKPVESLRQLREDPVRLENLDLSDETIDLSQEGISGKAFEMIVEIEPGDAESVGINVREAENQRTVIGYNSVNQNVFADRTNSGESDFFEGFEQRNDVPVHLSDGTVKIRFFVDWSSVEVFVNDGSRVITNRIFPDPESIGVSAFADGGSATITNIEFWPLESIWTETALQ</sequence>
<dbReference type="PROSITE" id="PS00609">
    <property type="entry name" value="GLYCOSYL_HYDROL_F32"/>
    <property type="match status" value="1"/>
</dbReference>
<evidence type="ECO:0000259" key="5">
    <source>
        <dbReference type="Pfam" id="PF00251"/>
    </source>
</evidence>
<dbReference type="Pfam" id="PF08244">
    <property type="entry name" value="Glyco_hydro_32C"/>
    <property type="match status" value="1"/>
</dbReference>
<dbReference type="Pfam" id="PF00251">
    <property type="entry name" value="Glyco_hydro_32N"/>
    <property type="match status" value="1"/>
</dbReference>